<sequence>MRTVASSPYTGGLLVLLDVSRVASSGRDNGRRRAEIPHAAGEGGERAHCAPPPRPAYARPVLRIIDARTSEPAPAAPARRGPTRVEAHAPGRDTTGLRVLLVADLLVRALELDGTPTWALLTGADEAAGPRADAAALGIRPFEDGGAGTGPGGGQAVHVVREGAVAPDGTTVAVAPVDEAGQAATADPDALRLALLERHHRARVGLDAAVLADAGDTLARWRRAVAAWARQPSRPVPGEVRDRLRAAWEDDLDAPGVLRVLRQVEHDPDLPDGARFETYAYADRFLGLHLARDIGAPA</sequence>
<evidence type="ECO:0000313" key="3">
    <source>
        <dbReference type="Proteomes" id="UP001499878"/>
    </source>
</evidence>
<evidence type="ECO:0000313" key="2">
    <source>
        <dbReference type="EMBL" id="GAA5216394.1"/>
    </source>
</evidence>
<organism evidence="2 3">
    <name type="scientific">Streptomyces thinghirensis</name>
    <dbReference type="NCBI Taxonomy" id="551547"/>
    <lineage>
        <taxon>Bacteria</taxon>
        <taxon>Bacillati</taxon>
        <taxon>Actinomycetota</taxon>
        <taxon>Actinomycetes</taxon>
        <taxon>Kitasatosporales</taxon>
        <taxon>Streptomycetaceae</taxon>
        <taxon>Streptomyces</taxon>
    </lineage>
</organism>
<dbReference type="Proteomes" id="UP001499878">
    <property type="component" value="Unassembled WGS sequence"/>
</dbReference>
<keyword evidence="3" id="KW-1185">Reference proteome</keyword>
<dbReference type="Gene3D" id="1.20.120.640">
    <property type="entry name" value="Anticodon-binding domain of a subclass of class I aminoacyl-tRNA synthetases"/>
    <property type="match status" value="1"/>
</dbReference>
<gene>
    <name evidence="2" type="ORF">GCM10023323_69260</name>
</gene>
<evidence type="ECO:0000256" key="1">
    <source>
        <dbReference type="SAM" id="MobiDB-lite"/>
    </source>
</evidence>
<comment type="caution">
    <text evidence="2">The sequence shown here is derived from an EMBL/GenBank/DDBJ whole genome shotgun (WGS) entry which is preliminary data.</text>
</comment>
<protein>
    <recommendedName>
        <fullName evidence="4">Cysteinyl-tRNA synthetase</fullName>
    </recommendedName>
</protein>
<evidence type="ECO:0008006" key="4">
    <source>
        <dbReference type="Google" id="ProtNLM"/>
    </source>
</evidence>
<name>A0ABP9TFU0_9ACTN</name>
<accession>A0ABP9TFU0</accession>
<feature type="region of interest" description="Disordered" evidence="1">
    <location>
        <begin position="26"/>
        <end position="53"/>
    </location>
</feature>
<dbReference type="EMBL" id="BAABJR010000025">
    <property type="protein sequence ID" value="GAA5216394.1"/>
    <property type="molecule type" value="Genomic_DNA"/>
</dbReference>
<proteinExistence type="predicted"/>
<feature type="region of interest" description="Disordered" evidence="1">
    <location>
        <begin position="69"/>
        <end position="90"/>
    </location>
</feature>
<feature type="compositionally biased region" description="Low complexity" evidence="1">
    <location>
        <begin position="70"/>
        <end position="80"/>
    </location>
</feature>
<reference evidence="3" key="1">
    <citation type="journal article" date="2019" name="Int. J. Syst. Evol. Microbiol.">
        <title>The Global Catalogue of Microorganisms (GCM) 10K type strain sequencing project: providing services to taxonomists for standard genome sequencing and annotation.</title>
        <authorList>
            <consortium name="The Broad Institute Genomics Platform"/>
            <consortium name="The Broad Institute Genome Sequencing Center for Infectious Disease"/>
            <person name="Wu L."/>
            <person name="Ma J."/>
        </authorList>
    </citation>
    <scope>NUCLEOTIDE SEQUENCE [LARGE SCALE GENOMIC DNA]</scope>
    <source>
        <strain evidence="3">JCM 18306</strain>
    </source>
</reference>